<keyword evidence="1" id="KW-0472">Membrane</keyword>
<feature type="transmembrane region" description="Helical" evidence="1">
    <location>
        <begin position="210"/>
        <end position="231"/>
    </location>
</feature>
<feature type="transmembrane region" description="Helical" evidence="1">
    <location>
        <begin position="106"/>
        <end position="123"/>
    </location>
</feature>
<dbReference type="OrthoDB" id="369870at2"/>
<reference evidence="3 4" key="1">
    <citation type="submission" date="2019-01" db="EMBL/GenBank/DDBJ databases">
        <authorList>
            <person name="Chen W.-M."/>
        </authorList>
    </citation>
    <scope>NUCLEOTIDE SEQUENCE [LARGE SCALE GENOMIC DNA]</scope>
    <source>
        <strain evidence="3 4">YBJ-36</strain>
    </source>
</reference>
<dbReference type="Pfam" id="PF00892">
    <property type="entry name" value="EamA"/>
    <property type="match status" value="2"/>
</dbReference>
<keyword evidence="1" id="KW-1133">Transmembrane helix</keyword>
<feature type="domain" description="EamA" evidence="2">
    <location>
        <begin position="4"/>
        <end position="145"/>
    </location>
</feature>
<proteinExistence type="predicted"/>
<gene>
    <name evidence="3" type="ORF">EOD41_10060</name>
</gene>
<feature type="transmembrane region" description="Helical" evidence="1">
    <location>
        <begin position="75"/>
        <end position="94"/>
    </location>
</feature>
<keyword evidence="4" id="KW-1185">Reference proteome</keyword>
<comment type="caution">
    <text evidence="3">The sequence shown here is derived from an EMBL/GenBank/DDBJ whole genome shotgun (WGS) entry which is preliminary data.</text>
</comment>
<dbReference type="SUPFAM" id="SSF103481">
    <property type="entry name" value="Multidrug resistance efflux transporter EmrE"/>
    <property type="match status" value="2"/>
</dbReference>
<name>A0A3S2UPE5_9SPHI</name>
<dbReference type="PANTHER" id="PTHR22911:SF137">
    <property type="entry name" value="SOLUTE CARRIER FAMILY 35 MEMBER G2-RELATED"/>
    <property type="match status" value="1"/>
</dbReference>
<dbReference type="Gene3D" id="1.10.3730.20">
    <property type="match status" value="1"/>
</dbReference>
<feature type="transmembrane region" description="Helical" evidence="1">
    <location>
        <begin position="130"/>
        <end position="147"/>
    </location>
</feature>
<dbReference type="InterPro" id="IPR000620">
    <property type="entry name" value="EamA_dom"/>
</dbReference>
<feature type="transmembrane region" description="Helical" evidence="1">
    <location>
        <begin position="180"/>
        <end position="198"/>
    </location>
</feature>
<dbReference type="InterPro" id="IPR037185">
    <property type="entry name" value="EmrE-like"/>
</dbReference>
<sequence length="291" mass="33024">MRYYAAGIIAFAIWGFFSFVLKPLHTYPSLDILFYRVFLCTGIMLILIITTRRHLLAENIRLFKRQPLKERRRTVLLNVGGGIFLTGNWFFFIYVMNHISIKATSLAYLVCPILTTSLAFYILKEKLNRLQWVAIGLSAAGCLLLGIGHLMDMVYSLVVAISYALYLVSQRRNVGFDKLLILTFHFVVSTLLLLPLYPLYSNALPVSPVFYGYIAIIAVGFTIIPLFLNLYALKRLTSSTVGMLLNINPIIGFIIAVTVYSEPIDTLQWAAYGIIFISVIIFNTRIRNNNL</sequence>
<dbReference type="EMBL" id="SACK01000003">
    <property type="protein sequence ID" value="RVU01119.1"/>
    <property type="molecule type" value="Genomic_DNA"/>
</dbReference>
<feature type="transmembrane region" description="Helical" evidence="1">
    <location>
        <begin position="153"/>
        <end position="168"/>
    </location>
</feature>
<evidence type="ECO:0000259" key="2">
    <source>
        <dbReference type="Pfam" id="PF00892"/>
    </source>
</evidence>
<dbReference type="Proteomes" id="UP000282759">
    <property type="component" value="Unassembled WGS sequence"/>
</dbReference>
<feature type="transmembrane region" description="Helical" evidence="1">
    <location>
        <begin position="5"/>
        <end position="21"/>
    </location>
</feature>
<organism evidence="3 4">
    <name type="scientific">Mucilaginibacter limnophilus</name>
    <dbReference type="NCBI Taxonomy" id="1932778"/>
    <lineage>
        <taxon>Bacteria</taxon>
        <taxon>Pseudomonadati</taxon>
        <taxon>Bacteroidota</taxon>
        <taxon>Sphingobacteriia</taxon>
        <taxon>Sphingobacteriales</taxon>
        <taxon>Sphingobacteriaceae</taxon>
        <taxon>Mucilaginibacter</taxon>
    </lineage>
</organism>
<feature type="transmembrane region" description="Helical" evidence="1">
    <location>
        <begin position="267"/>
        <end position="286"/>
    </location>
</feature>
<accession>A0A3S2UPE5</accession>
<evidence type="ECO:0000256" key="1">
    <source>
        <dbReference type="SAM" id="Phobius"/>
    </source>
</evidence>
<feature type="domain" description="EamA" evidence="2">
    <location>
        <begin position="154"/>
        <end position="283"/>
    </location>
</feature>
<protein>
    <submittedName>
        <fullName evidence="3">EamA family transporter</fullName>
    </submittedName>
</protein>
<evidence type="ECO:0000313" key="3">
    <source>
        <dbReference type="EMBL" id="RVU01119.1"/>
    </source>
</evidence>
<dbReference type="PANTHER" id="PTHR22911">
    <property type="entry name" value="ACYL-MALONYL CONDENSING ENZYME-RELATED"/>
    <property type="match status" value="1"/>
</dbReference>
<feature type="transmembrane region" description="Helical" evidence="1">
    <location>
        <begin position="243"/>
        <end position="261"/>
    </location>
</feature>
<dbReference type="AlphaFoldDB" id="A0A3S2UPE5"/>
<dbReference type="GO" id="GO:0016020">
    <property type="term" value="C:membrane"/>
    <property type="evidence" value="ECO:0007669"/>
    <property type="project" value="InterPro"/>
</dbReference>
<evidence type="ECO:0000313" key="4">
    <source>
        <dbReference type="Proteomes" id="UP000282759"/>
    </source>
</evidence>
<feature type="transmembrane region" description="Helical" evidence="1">
    <location>
        <begin position="33"/>
        <end position="55"/>
    </location>
</feature>
<keyword evidence="1" id="KW-0812">Transmembrane</keyword>